<sequence>MKTPRLSLFVQLWLFPGHILATILFDSIMNDVLKLQGEELDKIGRFDLETRVGDAISKASQLLGLDNFESSECEPDFSHFCPEGWVYSGDGVHCKADFEYEGPCERVLDFSNKTPLDKLEMSKTCGFSWPCRVKDYPVDGNSFCPRFWRYDGKNA</sequence>
<organism evidence="2 3">
    <name type="scientific">Theileria equi strain WA</name>
    <dbReference type="NCBI Taxonomy" id="1537102"/>
    <lineage>
        <taxon>Eukaryota</taxon>
        <taxon>Sar</taxon>
        <taxon>Alveolata</taxon>
        <taxon>Apicomplexa</taxon>
        <taxon>Aconoidasida</taxon>
        <taxon>Piroplasmida</taxon>
        <taxon>Theileriidae</taxon>
        <taxon>Theileria</taxon>
    </lineage>
</organism>
<evidence type="ECO:0000313" key="3">
    <source>
        <dbReference type="Proteomes" id="UP000031512"/>
    </source>
</evidence>
<name>L0B1N9_THEEQ</name>
<dbReference type="RefSeq" id="XP_004830710.1">
    <property type="nucleotide sequence ID" value="XM_004830653.1"/>
</dbReference>
<dbReference type="KEGG" id="beq:BEWA_004520"/>
<dbReference type="Pfam" id="PF09717">
    <property type="entry name" value="CPW_WPC"/>
    <property type="match status" value="1"/>
</dbReference>
<proteinExistence type="predicted"/>
<dbReference type="SMART" id="SM01099">
    <property type="entry name" value="CPW_WPC"/>
    <property type="match status" value="1"/>
</dbReference>
<accession>L0B1N9</accession>
<dbReference type="VEuPathDB" id="PiroplasmaDB:BEWA_004520"/>
<dbReference type="NCBIfam" id="TIGR01492">
    <property type="entry name" value="CPW_WPC"/>
    <property type="match status" value="1"/>
</dbReference>
<keyword evidence="3" id="KW-1185">Reference proteome</keyword>
<dbReference type="AlphaFoldDB" id="L0B1N9"/>
<dbReference type="InterPro" id="IPR006387">
    <property type="entry name" value="CPW_WPC_dom"/>
</dbReference>
<evidence type="ECO:0000259" key="1">
    <source>
        <dbReference type="SMART" id="SM01099"/>
    </source>
</evidence>
<dbReference type="OrthoDB" id="359569at2759"/>
<dbReference type="eggNOG" id="ENOG502QWTU">
    <property type="taxonomic scope" value="Eukaryota"/>
</dbReference>
<dbReference type="GeneID" id="15806431"/>
<reference evidence="2 3" key="1">
    <citation type="journal article" date="2012" name="BMC Genomics">
        <title>Comparative genomic analysis and phylogenetic position of Theileria equi.</title>
        <authorList>
            <person name="Kappmeyer L.S."/>
            <person name="Thiagarajan M."/>
            <person name="Herndon D.R."/>
            <person name="Ramsay J.D."/>
            <person name="Caler E."/>
            <person name="Djikeng A."/>
            <person name="Gillespie J.J."/>
            <person name="Lau A.O."/>
            <person name="Roalson E.H."/>
            <person name="Silva J.C."/>
            <person name="Silva M.G."/>
            <person name="Suarez C.E."/>
            <person name="Ueti M.W."/>
            <person name="Nene V.M."/>
            <person name="Mealey R.H."/>
            <person name="Knowles D.P."/>
            <person name="Brayton K.A."/>
        </authorList>
    </citation>
    <scope>NUCLEOTIDE SEQUENCE [LARGE SCALE GENOMIC DNA]</scope>
    <source>
        <strain evidence="2 3">WA</strain>
    </source>
</reference>
<feature type="domain" description="CPW-WPC" evidence="1">
    <location>
        <begin position="73"/>
        <end position="133"/>
    </location>
</feature>
<dbReference type="EMBL" id="CP001670">
    <property type="protein sequence ID" value="AFZ81044.1"/>
    <property type="molecule type" value="Genomic_DNA"/>
</dbReference>
<evidence type="ECO:0000313" key="2">
    <source>
        <dbReference type="EMBL" id="AFZ81044.1"/>
    </source>
</evidence>
<gene>
    <name evidence="2" type="ORF">BEWA_004520</name>
</gene>
<protein>
    <submittedName>
        <fullName evidence="2">Signal peptide-containing protein</fullName>
    </submittedName>
</protein>
<dbReference type="Proteomes" id="UP000031512">
    <property type="component" value="Chromosome 3"/>
</dbReference>